<dbReference type="Proteomes" id="UP000606044">
    <property type="component" value="Unassembled WGS sequence"/>
</dbReference>
<proteinExistence type="predicted"/>
<keyword evidence="3" id="KW-1185">Reference proteome</keyword>
<dbReference type="AlphaFoldDB" id="A0A917CBC1"/>
<dbReference type="EMBL" id="BMCT01000009">
    <property type="protein sequence ID" value="GGF82990.1"/>
    <property type="molecule type" value="Genomic_DNA"/>
</dbReference>
<reference evidence="2" key="1">
    <citation type="journal article" date="2014" name="Int. J. Syst. Evol. Microbiol.">
        <title>Complete genome sequence of Corynebacterium casei LMG S-19264T (=DSM 44701T), isolated from a smear-ripened cheese.</title>
        <authorList>
            <consortium name="US DOE Joint Genome Institute (JGI-PGF)"/>
            <person name="Walter F."/>
            <person name="Albersmeier A."/>
            <person name="Kalinowski J."/>
            <person name="Ruckert C."/>
        </authorList>
    </citation>
    <scope>NUCLEOTIDE SEQUENCE</scope>
    <source>
        <strain evidence="2">CCM 7897</strain>
    </source>
</reference>
<comment type="caution">
    <text evidence="2">The sequence shown here is derived from an EMBL/GenBank/DDBJ whole genome shotgun (WGS) entry which is preliminary data.</text>
</comment>
<evidence type="ECO:0000313" key="2">
    <source>
        <dbReference type="EMBL" id="GGF82990.1"/>
    </source>
</evidence>
<feature type="compositionally biased region" description="Low complexity" evidence="1">
    <location>
        <begin position="13"/>
        <end position="25"/>
    </location>
</feature>
<gene>
    <name evidence="2" type="ORF">GCM10007301_48900</name>
</gene>
<reference evidence="2" key="2">
    <citation type="submission" date="2020-09" db="EMBL/GenBank/DDBJ databases">
        <authorList>
            <person name="Sun Q."/>
            <person name="Sedlacek I."/>
        </authorList>
    </citation>
    <scope>NUCLEOTIDE SEQUENCE</scope>
    <source>
        <strain evidence="2">CCM 7897</strain>
    </source>
</reference>
<sequence length="80" mass="8462">MAWASVRPPPPVSAAATTTEASMAETRGEKRIRRAPAKFRKAGRPACAHGAECSLTLAIRLGEGSVKNGADCDRAEMRLP</sequence>
<feature type="region of interest" description="Disordered" evidence="1">
    <location>
        <begin position="1"/>
        <end position="33"/>
    </location>
</feature>
<name>A0A917CBC1_9HYPH</name>
<evidence type="ECO:0000313" key="3">
    <source>
        <dbReference type="Proteomes" id="UP000606044"/>
    </source>
</evidence>
<accession>A0A917CBC1</accession>
<evidence type="ECO:0000256" key="1">
    <source>
        <dbReference type="SAM" id="MobiDB-lite"/>
    </source>
</evidence>
<protein>
    <submittedName>
        <fullName evidence="2">Uncharacterized protein</fullName>
    </submittedName>
</protein>
<organism evidence="2 3">
    <name type="scientific">Azorhizobium oxalatiphilum</name>
    <dbReference type="NCBI Taxonomy" id="980631"/>
    <lineage>
        <taxon>Bacteria</taxon>
        <taxon>Pseudomonadati</taxon>
        <taxon>Pseudomonadota</taxon>
        <taxon>Alphaproteobacteria</taxon>
        <taxon>Hyphomicrobiales</taxon>
        <taxon>Xanthobacteraceae</taxon>
        <taxon>Azorhizobium</taxon>
    </lineage>
</organism>